<gene>
    <name evidence="1" type="ORF">I5Q82_06280</name>
</gene>
<dbReference type="Proteomes" id="UP000596035">
    <property type="component" value="Chromosome"/>
</dbReference>
<dbReference type="EMBL" id="CP065321">
    <property type="protein sequence ID" value="QQR31274.1"/>
    <property type="molecule type" value="Genomic_DNA"/>
</dbReference>
<dbReference type="Gene3D" id="3.40.50.450">
    <property type="match status" value="1"/>
</dbReference>
<name>A0AA92LDC1_9FIRM</name>
<proteinExistence type="predicted"/>
<accession>A0AA92LDC1</accession>
<dbReference type="AlphaFoldDB" id="A0AA92LDC1"/>
<reference evidence="1 2" key="1">
    <citation type="submission" date="2020-11" db="EMBL/GenBank/DDBJ databases">
        <title>Closed and high quality bacterial genomes of the OMM12 community.</title>
        <authorList>
            <person name="Marbouty M."/>
            <person name="Lamy-Besnier Q."/>
            <person name="Debarbieux L."/>
            <person name="Koszul R."/>
        </authorList>
    </citation>
    <scope>NUCLEOTIDE SEQUENCE [LARGE SCALE GENOMIC DNA]</scope>
    <source>
        <strain evidence="1 2">KB18</strain>
    </source>
</reference>
<organism evidence="1 2">
    <name type="scientific">Acutalibacter muris</name>
    <dbReference type="NCBI Taxonomy" id="1796620"/>
    <lineage>
        <taxon>Bacteria</taxon>
        <taxon>Bacillati</taxon>
        <taxon>Bacillota</taxon>
        <taxon>Clostridia</taxon>
        <taxon>Eubacteriales</taxon>
        <taxon>Acutalibacteraceae</taxon>
        <taxon>Acutalibacter</taxon>
    </lineage>
</organism>
<dbReference type="RefSeq" id="WP_157130663.1">
    <property type="nucleotide sequence ID" value="NZ_CP021422.1"/>
</dbReference>
<sequence>MRDKNRGEYDVMSEQIKCPICGSNAFSQANYSVMLVFYECPVCGRFQLGTHNSNSQLNYNHLAPYLFHHCFSHKNLDEYRYHTVLKRELCDKYKAEFKEGRNTHGHPVHMDADLIENWYPNTFSERVNYILMYLSEHTAHMGQLFSFSYQESLSLMFIDRKEKASNGIVNLQEEWRKESDCENDLRFMLDCLAEDSYISYSLSSSESKQLELRLRPKGYNRIDELQKYRAAGHNVLVAMKFGDETKPLREAIRKGIKDAQYNAIFIDEVQHNDFITPELLKYIRDSKFVVVDLTHRNNGAYFEEGYAMGLGKPVIQLCKTGVTLHFDIAQKNTILWEVEDDIPEKLCNRIKATID</sequence>
<dbReference type="SUPFAM" id="SSF52309">
    <property type="entry name" value="N-(deoxy)ribosyltransferase-like"/>
    <property type="match status" value="1"/>
</dbReference>
<evidence type="ECO:0000313" key="1">
    <source>
        <dbReference type="EMBL" id="QQR31274.1"/>
    </source>
</evidence>
<protein>
    <submittedName>
        <fullName evidence="1">Uncharacterized protein</fullName>
    </submittedName>
</protein>
<evidence type="ECO:0000313" key="2">
    <source>
        <dbReference type="Proteomes" id="UP000596035"/>
    </source>
</evidence>